<keyword evidence="2" id="KW-1185">Reference proteome</keyword>
<sequence length="73" mass="8379">MSRVRGETGAKAASVREHAVEAWHFRQEHAMTRGKMDRNVLDLVKDTYHATFRPVQKALKISVKFSVPNLILF</sequence>
<dbReference type="AlphaFoldDB" id="A0A087TVV5"/>
<organism evidence="1 2">
    <name type="scientific">Stegodyphus mimosarum</name>
    <name type="common">African social velvet spider</name>
    <dbReference type="NCBI Taxonomy" id="407821"/>
    <lineage>
        <taxon>Eukaryota</taxon>
        <taxon>Metazoa</taxon>
        <taxon>Ecdysozoa</taxon>
        <taxon>Arthropoda</taxon>
        <taxon>Chelicerata</taxon>
        <taxon>Arachnida</taxon>
        <taxon>Araneae</taxon>
        <taxon>Araneomorphae</taxon>
        <taxon>Entelegynae</taxon>
        <taxon>Eresoidea</taxon>
        <taxon>Eresidae</taxon>
        <taxon>Stegodyphus</taxon>
    </lineage>
</organism>
<protein>
    <submittedName>
        <fullName evidence="1">Uncharacterized protein</fullName>
    </submittedName>
</protein>
<feature type="non-terminal residue" evidence="1">
    <location>
        <position position="73"/>
    </location>
</feature>
<name>A0A087TVV5_STEMI</name>
<reference evidence="1 2" key="1">
    <citation type="submission" date="2013-11" db="EMBL/GenBank/DDBJ databases">
        <title>Genome sequencing of Stegodyphus mimosarum.</title>
        <authorList>
            <person name="Bechsgaard J."/>
        </authorList>
    </citation>
    <scope>NUCLEOTIDE SEQUENCE [LARGE SCALE GENOMIC DNA]</scope>
</reference>
<accession>A0A087TVV5</accession>
<evidence type="ECO:0000313" key="1">
    <source>
        <dbReference type="EMBL" id="KFM69244.1"/>
    </source>
</evidence>
<evidence type="ECO:0000313" key="2">
    <source>
        <dbReference type="Proteomes" id="UP000054359"/>
    </source>
</evidence>
<gene>
    <name evidence="1" type="ORF">X975_01476</name>
</gene>
<proteinExistence type="predicted"/>
<dbReference type="Proteomes" id="UP000054359">
    <property type="component" value="Unassembled WGS sequence"/>
</dbReference>
<dbReference type="EMBL" id="KK116996">
    <property type="protein sequence ID" value="KFM69244.1"/>
    <property type="molecule type" value="Genomic_DNA"/>
</dbReference>